<protein>
    <recommendedName>
        <fullName evidence="3">Peptidase S1 domain-containing protein</fullName>
    </recommendedName>
</protein>
<keyword evidence="2" id="KW-1185">Reference proteome</keyword>
<comment type="caution">
    <text evidence="1">The sequence shown here is derived from an EMBL/GenBank/DDBJ whole genome shotgun (WGS) entry which is preliminary data.</text>
</comment>
<dbReference type="EMBL" id="JACCBV010000001">
    <property type="protein sequence ID" value="NYE20012.1"/>
    <property type="molecule type" value="Genomic_DNA"/>
</dbReference>
<evidence type="ECO:0008006" key="3">
    <source>
        <dbReference type="Google" id="ProtNLM"/>
    </source>
</evidence>
<reference evidence="1 2" key="1">
    <citation type="submission" date="2020-07" db="EMBL/GenBank/DDBJ databases">
        <title>Sequencing the genomes of 1000 actinobacteria strains.</title>
        <authorList>
            <person name="Klenk H.-P."/>
        </authorList>
    </citation>
    <scope>NUCLEOTIDE SEQUENCE [LARGE SCALE GENOMIC DNA]</scope>
    <source>
        <strain evidence="1 2">DSM 24662</strain>
    </source>
</reference>
<dbReference type="InterPro" id="IPR009003">
    <property type="entry name" value="Peptidase_S1_PA"/>
</dbReference>
<name>A0A7Y9GNZ8_9MICO</name>
<sequence length="371" mass="38476">MQVGNPDLPVNTYEWDRDSQTLLIYSTMPESKWAPLLKEHLPEQAVKIIPAVHSKTDIDAALRAMGEDGGVLANGGRIVTAVPAKDGSTIAVGVEPAVGARMDTNAIAKELDVGIPVTVDVAADVQPATRNIGYYVNFFSGAYMQSATTGPNGRSCSTGFRIGRFSDNAAGMLSAEHCGRDYIGKTWYYSSTSNSSSNIGNFQGMMSVSSVAATDTGLWTGGNVAVMYPAVFTGNHTDGGTLEQIRGANIAVVGNHVCYSGSRSGNACSNEVTATGTLVCYSITQCYYGTTWTSQTSSIEAAGNGDSGGPVYRRVDGKVYASGIISGIVGGSQTCTGDPGSSTRSCSPVALYAPVDVALGSSTGWGLAYVP</sequence>
<gene>
    <name evidence="1" type="ORF">BJ991_002040</name>
</gene>
<dbReference type="AlphaFoldDB" id="A0A7Y9GNZ8"/>
<proteinExistence type="predicted"/>
<evidence type="ECO:0000313" key="2">
    <source>
        <dbReference type="Proteomes" id="UP000576969"/>
    </source>
</evidence>
<evidence type="ECO:0000313" key="1">
    <source>
        <dbReference type="EMBL" id="NYE20012.1"/>
    </source>
</evidence>
<dbReference type="SUPFAM" id="SSF50494">
    <property type="entry name" value="Trypsin-like serine proteases"/>
    <property type="match status" value="1"/>
</dbReference>
<dbReference type="Proteomes" id="UP000576969">
    <property type="component" value="Unassembled WGS sequence"/>
</dbReference>
<accession>A0A7Y9GNZ8</accession>
<dbReference type="RefSeq" id="WP_179489688.1">
    <property type="nucleotide sequence ID" value="NZ_JACCBV010000001.1"/>
</dbReference>
<organism evidence="1 2">
    <name type="scientific">Microbacterium immunditiarum</name>
    <dbReference type="NCBI Taxonomy" id="337480"/>
    <lineage>
        <taxon>Bacteria</taxon>
        <taxon>Bacillati</taxon>
        <taxon>Actinomycetota</taxon>
        <taxon>Actinomycetes</taxon>
        <taxon>Micrococcales</taxon>
        <taxon>Microbacteriaceae</taxon>
        <taxon>Microbacterium</taxon>
    </lineage>
</organism>
<dbReference type="InterPro" id="IPR043504">
    <property type="entry name" value="Peptidase_S1_PA_chymotrypsin"/>
</dbReference>
<dbReference type="Gene3D" id="2.40.10.10">
    <property type="entry name" value="Trypsin-like serine proteases"/>
    <property type="match status" value="2"/>
</dbReference>